<dbReference type="PANTHER" id="PTHR30204:SF58">
    <property type="entry name" value="HTH-TYPE TRANSCRIPTIONAL REGULATOR YFMP"/>
    <property type="match status" value="1"/>
</dbReference>
<feature type="domain" description="HTH merR-type" evidence="2">
    <location>
        <begin position="23"/>
        <end position="90"/>
    </location>
</feature>
<dbReference type="Proteomes" id="UP000269692">
    <property type="component" value="Unassembled WGS sequence"/>
</dbReference>
<evidence type="ECO:0000259" key="2">
    <source>
        <dbReference type="PROSITE" id="PS50937"/>
    </source>
</evidence>
<name>A0A3L7AHK8_9HYPH</name>
<reference evidence="3 4" key="1">
    <citation type="submission" date="2018-10" db="EMBL/GenBank/DDBJ databases">
        <title>Xanthobacter tagetidis genome sequencing and assembly.</title>
        <authorList>
            <person name="Maclea K.S."/>
            <person name="Goen A.E."/>
            <person name="Fatima S.A."/>
        </authorList>
    </citation>
    <scope>NUCLEOTIDE SEQUENCE [LARGE SCALE GENOMIC DNA]</scope>
    <source>
        <strain evidence="3 4">ATCC 700314</strain>
    </source>
</reference>
<dbReference type="InterPro" id="IPR000551">
    <property type="entry name" value="MerR-type_HTH_dom"/>
</dbReference>
<dbReference type="Pfam" id="PF13411">
    <property type="entry name" value="MerR_1"/>
    <property type="match status" value="1"/>
</dbReference>
<dbReference type="Gene3D" id="1.10.1660.10">
    <property type="match status" value="1"/>
</dbReference>
<gene>
    <name evidence="3" type="ORF">D9R14_09310</name>
</gene>
<dbReference type="AlphaFoldDB" id="A0A3L7AHK8"/>
<keyword evidence="4" id="KW-1185">Reference proteome</keyword>
<accession>A0A3L7AHK8</accession>
<dbReference type="PROSITE" id="PS50937">
    <property type="entry name" value="HTH_MERR_2"/>
    <property type="match status" value="1"/>
</dbReference>
<dbReference type="SMART" id="SM00422">
    <property type="entry name" value="HTH_MERR"/>
    <property type="match status" value="1"/>
</dbReference>
<dbReference type="SUPFAM" id="SSF46955">
    <property type="entry name" value="Putative DNA-binding domain"/>
    <property type="match status" value="1"/>
</dbReference>
<keyword evidence="1" id="KW-0238">DNA-binding</keyword>
<dbReference type="EMBL" id="RCTF01000006">
    <property type="protein sequence ID" value="RLP79158.1"/>
    <property type="molecule type" value="Genomic_DNA"/>
</dbReference>
<protein>
    <submittedName>
        <fullName evidence="3">MerR family transcriptional regulator</fullName>
    </submittedName>
</protein>
<dbReference type="PANTHER" id="PTHR30204">
    <property type="entry name" value="REDOX-CYCLING DRUG-SENSING TRANSCRIPTIONAL ACTIVATOR SOXR"/>
    <property type="match status" value="1"/>
</dbReference>
<proteinExistence type="predicted"/>
<organism evidence="3 4">
    <name type="scientific">Xanthobacter tagetidis</name>
    <dbReference type="NCBI Taxonomy" id="60216"/>
    <lineage>
        <taxon>Bacteria</taxon>
        <taxon>Pseudomonadati</taxon>
        <taxon>Pseudomonadota</taxon>
        <taxon>Alphaproteobacteria</taxon>
        <taxon>Hyphomicrobiales</taxon>
        <taxon>Xanthobacteraceae</taxon>
        <taxon>Xanthobacter</taxon>
    </lineage>
</organism>
<evidence type="ECO:0000313" key="3">
    <source>
        <dbReference type="EMBL" id="RLP79158.1"/>
    </source>
</evidence>
<evidence type="ECO:0000313" key="4">
    <source>
        <dbReference type="Proteomes" id="UP000269692"/>
    </source>
</evidence>
<dbReference type="InterPro" id="IPR047057">
    <property type="entry name" value="MerR_fam"/>
</dbReference>
<dbReference type="InterPro" id="IPR009061">
    <property type="entry name" value="DNA-bd_dom_put_sf"/>
</dbReference>
<dbReference type="GO" id="GO:0003677">
    <property type="term" value="F:DNA binding"/>
    <property type="evidence" value="ECO:0007669"/>
    <property type="project" value="UniProtKB-KW"/>
</dbReference>
<dbReference type="OrthoDB" id="9803659at2"/>
<evidence type="ECO:0000256" key="1">
    <source>
        <dbReference type="ARBA" id="ARBA00023125"/>
    </source>
</evidence>
<dbReference type="GO" id="GO:0003700">
    <property type="term" value="F:DNA-binding transcription factor activity"/>
    <property type="evidence" value="ECO:0007669"/>
    <property type="project" value="InterPro"/>
</dbReference>
<sequence>MTGAHELPAPQTLRSRPLDAERLHTIGELSRDFGTTLRALRFYEDKGLLNPKRDGTRRLYSDADRTRLALILKGKRLGFTLSELLSLVGAKDGKDRASLALTRDRCVNQITILERQRGEIDEAIGELKGMLHELSIS</sequence>
<comment type="caution">
    <text evidence="3">The sequence shown here is derived from an EMBL/GenBank/DDBJ whole genome shotgun (WGS) entry which is preliminary data.</text>
</comment>